<dbReference type="EC" id="3.2.1.22" evidence="2"/>
<dbReference type="GO" id="GO:0004557">
    <property type="term" value="F:alpha-galactosidase activity"/>
    <property type="evidence" value="ECO:0007669"/>
    <property type="project" value="UniProtKB-EC"/>
</dbReference>
<comment type="caution">
    <text evidence="5">The sequence shown here is derived from an EMBL/GenBank/DDBJ whole genome shotgun (WGS) entry which is preliminary data.</text>
</comment>
<name>A0A8H7K4H4_BIOOC</name>
<dbReference type="InterPro" id="IPR004352">
    <property type="entry name" value="GH114_TIM-barrel"/>
</dbReference>
<evidence type="ECO:0000256" key="1">
    <source>
        <dbReference type="ARBA" id="ARBA00001255"/>
    </source>
</evidence>
<comment type="catalytic activity">
    <reaction evidence="1">
        <text>Hydrolysis of terminal, non-reducing alpha-D-galactose residues in alpha-D-galactosides, including galactose oligosaccharides, galactomannans and galactolipids.</text>
        <dbReference type="EC" id="3.2.1.22"/>
    </reaction>
</comment>
<dbReference type="EMBL" id="JADCTT010000011">
    <property type="protein sequence ID" value="KAF9746551.1"/>
    <property type="molecule type" value="Genomic_DNA"/>
</dbReference>
<protein>
    <recommendedName>
        <fullName evidence="2">alpha-galactosidase</fullName>
        <ecNumber evidence="2">3.2.1.22</ecNumber>
    </recommendedName>
</protein>
<dbReference type="InterPro" id="IPR013785">
    <property type="entry name" value="Aldolase_TIM"/>
</dbReference>
<proteinExistence type="predicted"/>
<dbReference type="SUPFAM" id="SSF51445">
    <property type="entry name" value="(Trans)glycosidases"/>
    <property type="match status" value="1"/>
</dbReference>
<organism evidence="5 6">
    <name type="scientific">Bionectria ochroleuca</name>
    <name type="common">Gliocladium roseum</name>
    <dbReference type="NCBI Taxonomy" id="29856"/>
    <lineage>
        <taxon>Eukaryota</taxon>
        <taxon>Fungi</taxon>
        <taxon>Dikarya</taxon>
        <taxon>Ascomycota</taxon>
        <taxon>Pezizomycotina</taxon>
        <taxon>Sordariomycetes</taxon>
        <taxon>Hypocreomycetidae</taxon>
        <taxon>Hypocreales</taxon>
        <taxon>Bionectriaceae</taxon>
        <taxon>Clonostachys</taxon>
    </lineage>
</organism>
<dbReference type="Gene3D" id="3.20.20.70">
    <property type="entry name" value="Aldolase class I"/>
    <property type="match status" value="1"/>
</dbReference>
<dbReference type="PANTHER" id="PTHR35273:SF2">
    <property type="entry name" value="ALPHA-GALACTOSIDASE"/>
    <property type="match status" value="1"/>
</dbReference>
<evidence type="ECO:0000313" key="6">
    <source>
        <dbReference type="Proteomes" id="UP000616885"/>
    </source>
</evidence>
<gene>
    <name evidence="5" type="ORF">IM811_003456</name>
</gene>
<keyword evidence="3" id="KW-0732">Signal</keyword>
<accession>A0A8H7K4H4</accession>
<dbReference type="Pfam" id="PF03537">
    <property type="entry name" value="Glyco_hydro_114"/>
    <property type="match status" value="1"/>
</dbReference>
<feature type="domain" description="Glycoside-hydrolase family GH114 TIM-barrel" evidence="4">
    <location>
        <begin position="35"/>
        <end position="259"/>
    </location>
</feature>
<dbReference type="InterPro" id="IPR017853">
    <property type="entry name" value="GH"/>
</dbReference>
<reference evidence="5" key="1">
    <citation type="submission" date="2020-10" db="EMBL/GenBank/DDBJ databases">
        <title>High-Quality Genome Resource of Clonostachys rosea strain S41 by Oxford Nanopore Long-Read Sequencing.</title>
        <authorList>
            <person name="Wang H."/>
        </authorList>
    </citation>
    <scope>NUCLEOTIDE SEQUENCE</scope>
    <source>
        <strain evidence="5">S41</strain>
    </source>
</reference>
<evidence type="ECO:0000256" key="3">
    <source>
        <dbReference type="SAM" id="SignalP"/>
    </source>
</evidence>
<evidence type="ECO:0000256" key="2">
    <source>
        <dbReference type="ARBA" id="ARBA00012755"/>
    </source>
</evidence>
<dbReference type="Proteomes" id="UP000616885">
    <property type="component" value="Unassembled WGS sequence"/>
</dbReference>
<dbReference type="PANTHER" id="PTHR35273">
    <property type="entry name" value="ALPHA-1,4 POLYGALACTOSAMINIDASE, PUTATIVE (AFU_ORTHOLOGUE AFUA_3G07890)-RELATED"/>
    <property type="match status" value="1"/>
</dbReference>
<feature type="chain" id="PRO_5034039362" description="alpha-galactosidase" evidence="3">
    <location>
        <begin position="21"/>
        <end position="324"/>
    </location>
</feature>
<feature type="signal peptide" evidence="3">
    <location>
        <begin position="1"/>
        <end position="20"/>
    </location>
</feature>
<dbReference type="AlphaFoldDB" id="A0A8H7K4H4"/>
<evidence type="ECO:0000313" key="5">
    <source>
        <dbReference type="EMBL" id="KAF9746551.1"/>
    </source>
</evidence>
<sequence>MPSTLRLSVASALCATLALAKPTVRDVWQPAVGSKFDITLNGKVDIATVKTDIFDLDLFENTGNTIDLNKVDTSKIDALHNAGVKVICYFSGGSYENWRPDVGSFKSSDLGSGLDGWEGENWLNLKSDNVASIMKQRIAVAARAGCDAIDPDNMDGYDNSNGLGLTEQDTVNFFKNVLYPAAQEAGLALGLKNGGSVVEDVLPYVQFQAGKPVFHIEYPNGESESPKILSGSALNTYCTKDSSGSDITKFSTVLKLMKLNTFTQFCDGSVINHFDVVVLVEESIKSWHPYQSPTSSLILELQHFLVDIALIIPHAERNLQYGLP</sequence>
<evidence type="ECO:0000259" key="4">
    <source>
        <dbReference type="Pfam" id="PF03537"/>
    </source>
</evidence>